<dbReference type="Proteomes" id="UP000184139">
    <property type="component" value="Unassembled WGS sequence"/>
</dbReference>
<dbReference type="CDD" id="cd06782">
    <property type="entry name" value="cpPDZ_CPP-like"/>
    <property type="match status" value="1"/>
</dbReference>
<dbReference type="SUPFAM" id="SSF52096">
    <property type="entry name" value="ClpP/crotonase"/>
    <property type="match status" value="1"/>
</dbReference>
<evidence type="ECO:0000256" key="3">
    <source>
        <dbReference type="ARBA" id="ARBA00022801"/>
    </source>
</evidence>
<proteinExistence type="inferred from homology"/>
<dbReference type="InterPro" id="IPR001478">
    <property type="entry name" value="PDZ"/>
</dbReference>
<evidence type="ECO:0000256" key="2">
    <source>
        <dbReference type="ARBA" id="ARBA00022670"/>
    </source>
</evidence>
<dbReference type="FunFam" id="2.30.42.10:FF:000063">
    <property type="entry name" value="Peptidase, S41 family"/>
    <property type="match status" value="1"/>
</dbReference>
<feature type="region of interest" description="Disordered" evidence="6">
    <location>
        <begin position="392"/>
        <end position="412"/>
    </location>
</feature>
<dbReference type="PANTHER" id="PTHR32060:SF30">
    <property type="entry name" value="CARBOXY-TERMINAL PROCESSING PROTEASE CTPA"/>
    <property type="match status" value="1"/>
</dbReference>
<evidence type="ECO:0000256" key="4">
    <source>
        <dbReference type="ARBA" id="ARBA00022825"/>
    </source>
</evidence>
<dbReference type="InterPro" id="IPR005151">
    <property type="entry name" value="Tail-specific_protease"/>
</dbReference>
<dbReference type="Gene3D" id="3.30.750.44">
    <property type="match status" value="1"/>
</dbReference>
<keyword evidence="10" id="KW-1185">Reference proteome</keyword>
<dbReference type="NCBIfam" id="TIGR00225">
    <property type="entry name" value="prc"/>
    <property type="match status" value="1"/>
</dbReference>
<evidence type="ECO:0000256" key="6">
    <source>
        <dbReference type="SAM" id="MobiDB-lite"/>
    </source>
</evidence>
<dbReference type="RefSeq" id="WP_073377194.1">
    <property type="nucleotide sequence ID" value="NZ_FQXS01000018.1"/>
</dbReference>
<sequence length="443" mass="49226">MFQRRLFTCCRLLLLTLLLTIPAPAIAEAEISEKQQQDTYQHLETFAAILSILQEHYVEEIDTKEVIEGAIDGLLLSLDPHSSYLKPEHYREFQEETSGAFTGIGIEITLKDGVITVIAPIEDTPAAKAGIKANDKIIKINGDFTKGKSPFDAVKLLRGPKGSEVTISIFREGWQELKDFTLSRDTIPLQSVRSFAIKPGLGYLRISNFQRNTTKEVREHLAELRKAEPLRGLILDLRNNPGGLLDQAVNVADLFLAEGLIVYTRGRNKELDLTYEAHRDERTESFYPLVVLVNEGSASASEIVAGAVQDHKRGVIVGSKTFGKGSVQTIVPLADGAGLRMTTARYYTPSGRSIQATGILPDIAIELANGSTDETGESSAPAVREEDLENHFFNQSDKPTEDTPEFSDEMRSRVENDNQLREAYNILKSLILYASFNRQQTRE</sequence>
<dbReference type="FunFam" id="3.90.226.10:FF:000029">
    <property type="entry name" value="Peptidase, S41 family"/>
    <property type="match status" value="1"/>
</dbReference>
<dbReference type="Pfam" id="PF13180">
    <property type="entry name" value="PDZ_2"/>
    <property type="match status" value="1"/>
</dbReference>
<dbReference type="PROSITE" id="PS50106">
    <property type="entry name" value="PDZ"/>
    <property type="match status" value="1"/>
</dbReference>
<dbReference type="PANTHER" id="PTHR32060">
    <property type="entry name" value="TAIL-SPECIFIC PROTEASE"/>
    <property type="match status" value="1"/>
</dbReference>
<dbReference type="SUPFAM" id="SSF50156">
    <property type="entry name" value="PDZ domain-like"/>
    <property type="match status" value="1"/>
</dbReference>
<dbReference type="SMART" id="SM00228">
    <property type="entry name" value="PDZ"/>
    <property type="match status" value="1"/>
</dbReference>
<dbReference type="GO" id="GO:0004175">
    <property type="term" value="F:endopeptidase activity"/>
    <property type="evidence" value="ECO:0007669"/>
    <property type="project" value="TreeGrafter"/>
</dbReference>
<name>A0A1M5X916_9BACT</name>
<evidence type="ECO:0000256" key="5">
    <source>
        <dbReference type="RuleBase" id="RU004404"/>
    </source>
</evidence>
<evidence type="ECO:0000256" key="7">
    <source>
        <dbReference type="SAM" id="SignalP"/>
    </source>
</evidence>
<dbReference type="InterPro" id="IPR055210">
    <property type="entry name" value="CtpA/B_N"/>
</dbReference>
<dbReference type="InterPro" id="IPR029045">
    <property type="entry name" value="ClpP/crotonase-like_dom_sf"/>
</dbReference>
<evidence type="ECO:0000259" key="8">
    <source>
        <dbReference type="PROSITE" id="PS50106"/>
    </source>
</evidence>
<dbReference type="SMART" id="SM00245">
    <property type="entry name" value="TSPc"/>
    <property type="match status" value="1"/>
</dbReference>
<dbReference type="CDD" id="cd07560">
    <property type="entry name" value="Peptidase_S41_CPP"/>
    <property type="match status" value="1"/>
</dbReference>
<dbReference type="AlphaFoldDB" id="A0A1M5X916"/>
<keyword evidence="3 5" id="KW-0378">Hydrolase</keyword>
<dbReference type="Gene3D" id="2.30.42.10">
    <property type="match status" value="1"/>
</dbReference>
<protein>
    <submittedName>
        <fullName evidence="9">Carboxyl-terminal processing protease</fullName>
    </submittedName>
</protein>
<dbReference type="Pfam" id="PF22694">
    <property type="entry name" value="CtpB_N-like"/>
    <property type="match status" value="1"/>
</dbReference>
<dbReference type="InterPro" id="IPR004447">
    <property type="entry name" value="Peptidase_S41A"/>
</dbReference>
<dbReference type="OrthoDB" id="9812068at2"/>
<keyword evidence="7" id="KW-0732">Signal</keyword>
<keyword evidence="4 5" id="KW-0720">Serine protease</keyword>
<dbReference type="GO" id="GO:0008236">
    <property type="term" value="F:serine-type peptidase activity"/>
    <property type="evidence" value="ECO:0007669"/>
    <property type="project" value="UniProtKB-KW"/>
</dbReference>
<dbReference type="STRING" id="1121409.SAMN02745124_02879"/>
<keyword evidence="2 5" id="KW-0645">Protease</keyword>
<dbReference type="Gene3D" id="3.90.226.10">
    <property type="entry name" value="2-enoyl-CoA Hydratase, Chain A, domain 1"/>
    <property type="match status" value="1"/>
</dbReference>
<feature type="domain" description="PDZ" evidence="8">
    <location>
        <begin position="90"/>
        <end position="158"/>
    </location>
</feature>
<dbReference type="GO" id="GO:0006508">
    <property type="term" value="P:proteolysis"/>
    <property type="evidence" value="ECO:0007669"/>
    <property type="project" value="UniProtKB-KW"/>
</dbReference>
<comment type="similarity">
    <text evidence="1 5">Belongs to the peptidase S41A family.</text>
</comment>
<gene>
    <name evidence="9" type="ORF">SAMN02745124_02879</name>
</gene>
<feature type="signal peptide" evidence="7">
    <location>
        <begin position="1"/>
        <end position="27"/>
    </location>
</feature>
<dbReference type="GO" id="GO:0030288">
    <property type="term" value="C:outer membrane-bounded periplasmic space"/>
    <property type="evidence" value="ECO:0007669"/>
    <property type="project" value="TreeGrafter"/>
</dbReference>
<accession>A0A1M5X916</accession>
<evidence type="ECO:0000313" key="10">
    <source>
        <dbReference type="Proteomes" id="UP000184139"/>
    </source>
</evidence>
<evidence type="ECO:0000313" key="9">
    <source>
        <dbReference type="EMBL" id="SHH96320.1"/>
    </source>
</evidence>
<feature type="chain" id="PRO_5009914887" evidence="7">
    <location>
        <begin position="28"/>
        <end position="443"/>
    </location>
</feature>
<evidence type="ECO:0000256" key="1">
    <source>
        <dbReference type="ARBA" id="ARBA00009179"/>
    </source>
</evidence>
<dbReference type="Pfam" id="PF03572">
    <property type="entry name" value="Peptidase_S41"/>
    <property type="match status" value="1"/>
</dbReference>
<reference evidence="9 10" key="1">
    <citation type="submission" date="2016-11" db="EMBL/GenBank/DDBJ databases">
        <authorList>
            <person name="Jaros S."/>
            <person name="Januszkiewicz K."/>
            <person name="Wedrychowicz H."/>
        </authorList>
    </citation>
    <scope>NUCLEOTIDE SEQUENCE [LARGE SCALE GENOMIC DNA]</scope>
    <source>
        <strain evidence="9 10">DSM 9705</strain>
    </source>
</reference>
<organism evidence="9 10">
    <name type="scientific">Desulfofustis glycolicus DSM 9705</name>
    <dbReference type="NCBI Taxonomy" id="1121409"/>
    <lineage>
        <taxon>Bacteria</taxon>
        <taxon>Pseudomonadati</taxon>
        <taxon>Thermodesulfobacteriota</taxon>
        <taxon>Desulfobulbia</taxon>
        <taxon>Desulfobulbales</taxon>
        <taxon>Desulfocapsaceae</taxon>
        <taxon>Desulfofustis</taxon>
    </lineage>
</organism>
<dbReference type="GO" id="GO:0007165">
    <property type="term" value="P:signal transduction"/>
    <property type="evidence" value="ECO:0007669"/>
    <property type="project" value="TreeGrafter"/>
</dbReference>
<dbReference type="InterPro" id="IPR036034">
    <property type="entry name" value="PDZ_sf"/>
</dbReference>
<dbReference type="EMBL" id="FQXS01000018">
    <property type="protein sequence ID" value="SHH96320.1"/>
    <property type="molecule type" value="Genomic_DNA"/>
</dbReference>